<keyword evidence="1" id="KW-0472">Membrane</keyword>
<dbReference type="OrthoDB" id="415411at2759"/>
<keyword evidence="3" id="KW-1185">Reference proteome</keyword>
<gene>
    <name evidence="2" type="ORF">HNAJ_LOCUS6705</name>
</gene>
<dbReference type="EMBL" id="UZAE01008031">
    <property type="protein sequence ID" value="VDO02565.1"/>
    <property type="molecule type" value="Genomic_DNA"/>
</dbReference>
<organism evidence="4">
    <name type="scientific">Rodentolepis nana</name>
    <name type="common">Dwarf tapeworm</name>
    <name type="synonym">Hymenolepis nana</name>
    <dbReference type="NCBI Taxonomy" id="102285"/>
    <lineage>
        <taxon>Eukaryota</taxon>
        <taxon>Metazoa</taxon>
        <taxon>Spiralia</taxon>
        <taxon>Lophotrochozoa</taxon>
        <taxon>Platyhelminthes</taxon>
        <taxon>Cestoda</taxon>
        <taxon>Eucestoda</taxon>
        <taxon>Cyclophyllidea</taxon>
        <taxon>Hymenolepididae</taxon>
        <taxon>Rodentolepis</taxon>
    </lineage>
</organism>
<dbReference type="PANTHER" id="PTHR10151:SF120">
    <property type="entry name" value="BIS(5'-ADENOSYL)-TRIPHOSPHATASE"/>
    <property type="match status" value="1"/>
</dbReference>
<dbReference type="WBParaSite" id="HNAJ_0000670901-mRNA-1">
    <property type="protein sequence ID" value="HNAJ_0000670901-mRNA-1"/>
    <property type="gene ID" value="HNAJ_0000670901"/>
</dbReference>
<evidence type="ECO:0000313" key="4">
    <source>
        <dbReference type="WBParaSite" id="HNAJ_0000670901-mRNA-1"/>
    </source>
</evidence>
<dbReference type="AlphaFoldDB" id="A0A0R3TI18"/>
<evidence type="ECO:0000256" key="1">
    <source>
        <dbReference type="SAM" id="Phobius"/>
    </source>
</evidence>
<evidence type="ECO:0000313" key="3">
    <source>
        <dbReference type="Proteomes" id="UP000278807"/>
    </source>
</evidence>
<dbReference type="SUPFAM" id="SSF53649">
    <property type="entry name" value="Alkaline phosphatase-like"/>
    <property type="match status" value="1"/>
</dbReference>
<sequence length="402" mass="45529">MQVHSVMPSLTFPSHFALVTGRNAENHGLVGNTFYDSKLKDNYIYKNSTKQLESKWFEYNNNEPIWLSVQRHGGKCGVMYWPGSDARINDKMAYVNYGLYSTVPSLRFRVDRAMDWISKPDVNCVLLYFNEPDSSGHNSGPNSPKVLSAIEKCNDGLAYLIERINESKDLPEKPNIIVTSDHGMTKVNISVVVPIHEYLPLKEYRSGVDGSPATLGIWPIPNGPTVDELYEKVKKAETEFGHCKVYKKEEIPDEYHYKNNDRVAPIVVIADEGWMILSDKDDPYTGSLAGMHGYNNSNTDMHPFIIAAGPGIRKLGRVDRFYQVDVYALVLLLLKYYMPAVVDSDVMRVATFVKTIPSMDVLKQFDRYAKGLDPLPDASSMLEANTFFILILLLVIQFILRH</sequence>
<keyword evidence="1" id="KW-0812">Transmembrane</keyword>
<dbReference type="GO" id="GO:0016787">
    <property type="term" value="F:hydrolase activity"/>
    <property type="evidence" value="ECO:0007669"/>
    <property type="project" value="UniProtKB-ARBA"/>
</dbReference>
<protein>
    <submittedName>
        <fullName evidence="4">Ectonucleotide pyrophosphatase/phosphodiesterase family member 4</fullName>
    </submittedName>
</protein>
<feature type="transmembrane region" description="Helical" evidence="1">
    <location>
        <begin position="382"/>
        <end position="400"/>
    </location>
</feature>
<dbReference type="InterPro" id="IPR002591">
    <property type="entry name" value="Phosphodiest/P_Trfase"/>
</dbReference>
<keyword evidence="1" id="KW-1133">Transmembrane helix</keyword>
<accession>A0A0R3TI18</accession>
<dbReference type="Pfam" id="PF01663">
    <property type="entry name" value="Phosphodiest"/>
    <property type="match status" value="1"/>
</dbReference>
<reference evidence="4" key="1">
    <citation type="submission" date="2017-02" db="UniProtKB">
        <authorList>
            <consortium name="WormBaseParasite"/>
        </authorList>
    </citation>
    <scope>IDENTIFICATION</scope>
</reference>
<name>A0A0R3TI18_RODNA</name>
<dbReference type="STRING" id="102285.A0A0R3TI18"/>
<dbReference type="Proteomes" id="UP000278807">
    <property type="component" value="Unassembled WGS sequence"/>
</dbReference>
<dbReference type="PANTHER" id="PTHR10151">
    <property type="entry name" value="ECTONUCLEOTIDE PYROPHOSPHATASE/PHOSPHODIESTERASE"/>
    <property type="match status" value="1"/>
</dbReference>
<reference evidence="2 3" key="2">
    <citation type="submission" date="2018-11" db="EMBL/GenBank/DDBJ databases">
        <authorList>
            <consortium name="Pathogen Informatics"/>
        </authorList>
    </citation>
    <scope>NUCLEOTIDE SEQUENCE [LARGE SCALE GENOMIC DNA]</scope>
</reference>
<evidence type="ECO:0000313" key="2">
    <source>
        <dbReference type="EMBL" id="VDO02565.1"/>
    </source>
</evidence>
<dbReference type="InterPro" id="IPR017850">
    <property type="entry name" value="Alkaline_phosphatase_core_sf"/>
</dbReference>
<dbReference type="CDD" id="cd16018">
    <property type="entry name" value="Enpp"/>
    <property type="match status" value="1"/>
</dbReference>
<proteinExistence type="predicted"/>
<dbReference type="Gene3D" id="3.40.720.10">
    <property type="entry name" value="Alkaline Phosphatase, subunit A"/>
    <property type="match status" value="1"/>
</dbReference>
<dbReference type="Gene3D" id="3.30.1360.180">
    <property type="match status" value="1"/>
</dbReference>